<dbReference type="Gene3D" id="3.30.200.20">
    <property type="entry name" value="Phosphorylase Kinase, domain 1"/>
    <property type="match status" value="1"/>
</dbReference>
<dbReference type="EC" id="2.7.11.1" evidence="1"/>
<dbReference type="InterPro" id="IPR017441">
    <property type="entry name" value="Protein_kinase_ATP_BS"/>
</dbReference>
<keyword evidence="13" id="KW-1185">Reference proteome</keyword>
<protein>
    <recommendedName>
        <fullName evidence="1">non-specific serine/threonine protein kinase</fullName>
        <ecNumber evidence="1">2.7.11.1</ecNumber>
    </recommendedName>
</protein>
<dbReference type="PANTHER" id="PTHR47634">
    <property type="entry name" value="PROTEIN KINASE DOMAIN-CONTAINING PROTEIN-RELATED"/>
    <property type="match status" value="1"/>
</dbReference>
<evidence type="ECO:0000256" key="4">
    <source>
        <dbReference type="ARBA" id="ARBA00022741"/>
    </source>
</evidence>
<dbReference type="InterPro" id="IPR051334">
    <property type="entry name" value="SRPK"/>
</dbReference>
<keyword evidence="2" id="KW-0723">Serine/threonine-protein kinase</keyword>
<dbReference type="Proteomes" id="UP001583280">
    <property type="component" value="Unassembled WGS sequence"/>
</dbReference>
<feature type="binding site" evidence="9">
    <location>
        <position position="153"/>
    </location>
    <ligand>
        <name>ATP</name>
        <dbReference type="ChEBI" id="CHEBI:30616"/>
    </ligand>
</feature>
<comment type="catalytic activity">
    <reaction evidence="7">
        <text>L-threonyl-[protein] + ATP = O-phospho-L-threonyl-[protein] + ADP + H(+)</text>
        <dbReference type="Rhea" id="RHEA:46608"/>
        <dbReference type="Rhea" id="RHEA-COMP:11060"/>
        <dbReference type="Rhea" id="RHEA-COMP:11605"/>
        <dbReference type="ChEBI" id="CHEBI:15378"/>
        <dbReference type="ChEBI" id="CHEBI:30013"/>
        <dbReference type="ChEBI" id="CHEBI:30616"/>
        <dbReference type="ChEBI" id="CHEBI:61977"/>
        <dbReference type="ChEBI" id="CHEBI:456216"/>
        <dbReference type="EC" id="2.7.11.1"/>
    </reaction>
</comment>
<dbReference type="Pfam" id="PF00069">
    <property type="entry name" value="Pkinase"/>
    <property type="match status" value="1"/>
</dbReference>
<feature type="region of interest" description="Disordered" evidence="10">
    <location>
        <begin position="47"/>
        <end position="69"/>
    </location>
</feature>
<reference evidence="12 13" key="1">
    <citation type="journal article" date="2024" name="IMA Fungus">
        <title>IMA Genome - F19 : A genome assembly and annotation guide to empower mycologists, including annotated draft genome sequences of Ceratocystis pirilliformis, Diaporthe australafricana, Fusarium ophioides, Paecilomyces lecythidis, and Sporothrix stenoceras.</title>
        <authorList>
            <person name="Aylward J."/>
            <person name="Wilson A.M."/>
            <person name="Visagie C.M."/>
            <person name="Spraker J."/>
            <person name="Barnes I."/>
            <person name="Buitendag C."/>
            <person name="Ceriani C."/>
            <person name="Del Mar Angel L."/>
            <person name="du Plessis D."/>
            <person name="Fuchs T."/>
            <person name="Gasser K."/>
            <person name="Kramer D."/>
            <person name="Li W."/>
            <person name="Munsamy K."/>
            <person name="Piso A."/>
            <person name="Price J.L."/>
            <person name="Sonnekus B."/>
            <person name="Thomas C."/>
            <person name="van der Nest A."/>
            <person name="van Dijk A."/>
            <person name="van Heerden A."/>
            <person name="van Vuuren N."/>
            <person name="Yilmaz N."/>
            <person name="Duong T.A."/>
            <person name="van der Merwe N.A."/>
            <person name="Wingfield M.J."/>
            <person name="Wingfield B.D."/>
        </authorList>
    </citation>
    <scope>NUCLEOTIDE SEQUENCE [LARGE SCALE GENOMIC DNA]</scope>
    <source>
        <strain evidence="12 13">CMW 12675</strain>
    </source>
</reference>
<dbReference type="Gene3D" id="1.10.510.10">
    <property type="entry name" value="Transferase(Phosphotransferase) domain 1"/>
    <property type="match status" value="1"/>
</dbReference>
<comment type="catalytic activity">
    <reaction evidence="8">
        <text>L-seryl-[protein] + ATP = O-phospho-L-seryl-[protein] + ADP + H(+)</text>
        <dbReference type="Rhea" id="RHEA:17989"/>
        <dbReference type="Rhea" id="RHEA-COMP:9863"/>
        <dbReference type="Rhea" id="RHEA-COMP:11604"/>
        <dbReference type="ChEBI" id="CHEBI:15378"/>
        <dbReference type="ChEBI" id="CHEBI:29999"/>
        <dbReference type="ChEBI" id="CHEBI:30616"/>
        <dbReference type="ChEBI" id="CHEBI:83421"/>
        <dbReference type="ChEBI" id="CHEBI:456216"/>
        <dbReference type="EC" id="2.7.11.1"/>
    </reaction>
</comment>
<sequence>MPPSVARFGALRMALAHRPAWPLIPHPRYGNHTLAPAQTQTRSLISTATTTPSSAAATAAPAALPSATESAPARNIGLRPYSDSALYAGIASQKPVEEERYAAYDPQSFYPAEIGEVLDGRYRLVSKLGWGTGSTVWMAEHIGASKNRYVALKITNSSPVVQATAEKEFDLTRHMFHTRTKHHGQQYLREMIDAFTVEGATGNHLCMTFEPLRQPLWLLGRQKEPDGVIKPATLKAVMPSILKCLDFLHSECHIIHTDLKADHLMIDFEDSAVLERYVTANDASPAPFIKRRGRRVYESRPDFGPVEHDVTYVKITDFGLSVRGDMGPLNHAIQPVEYCAPEVFLECGWSYPADMFNLGLVMWELLAEINLLDGRHDASSPFSHVVRTAQMIRLMGPPPRELAARASPERRKIMFDKWGAFLYPQLVPDASFSFENQTAMFGMGSEEQRLFINFAKRMLTWLPEERATARELLDDPWLRS</sequence>
<keyword evidence="4 9" id="KW-0547">Nucleotide-binding</keyword>
<gene>
    <name evidence="12" type="ORF">Cpir12675_002320</name>
</gene>
<evidence type="ECO:0000256" key="8">
    <source>
        <dbReference type="ARBA" id="ARBA00048679"/>
    </source>
</evidence>
<proteinExistence type="predicted"/>
<comment type="caution">
    <text evidence="12">The sequence shown here is derived from an EMBL/GenBank/DDBJ whole genome shotgun (WGS) entry which is preliminary data.</text>
</comment>
<dbReference type="InterPro" id="IPR011009">
    <property type="entry name" value="Kinase-like_dom_sf"/>
</dbReference>
<evidence type="ECO:0000256" key="7">
    <source>
        <dbReference type="ARBA" id="ARBA00047899"/>
    </source>
</evidence>
<feature type="domain" description="Protein kinase" evidence="11">
    <location>
        <begin position="122"/>
        <end position="478"/>
    </location>
</feature>
<evidence type="ECO:0000256" key="2">
    <source>
        <dbReference type="ARBA" id="ARBA00022527"/>
    </source>
</evidence>
<keyword evidence="6 9" id="KW-0067">ATP-binding</keyword>
<evidence type="ECO:0000313" key="13">
    <source>
        <dbReference type="Proteomes" id="UP001583280"/>
    </source>
</evidence>
<dbReference type="PROSITE" id="PS00107">
    <property type="entry name" value="PROTEIN_KINASE_ATP"/>
    <property type="match status" value="1"/>
</dbReference>
<accession>A0ABR3ZB66</accession>
<name>A0ABR3ZB66_9PEZI</name>
<keyword evidence="3" id="KW-0808">Transferase</keyword>
<dbReference type="EMBL" id="JAWDJO010000044">
    <property type="protein sequence ID" value="KAL1897532.1"/>
    <property type="molecule type" value="Genomic_DNA"/>
</dbReference>
<organism evidence="12 13">
    <name type="scientific">Ceratocystis pirilliformis</name>
    <dbReference type="NCBI Taxonomy" id="259994"/>
    <lineage>
        <taxon>Eukaryota</taxon>
        <taxon>Fungi</taxon>
        <taxon>Dikarya</taxon>
        <taxon>Ascomycota</taxon>
        <taxon>Pezizomycotina</taxon>
        <taxon>Sordariomycetes</taxon>
        <taxon>Hypocreomycetidae</taxon>
        <taxon>Microascales</taxon>
        <taxon>Ceratocystidaceae</taxon>
        <taxon>Ceratocystis</taxon>
    </lineage>
</organism>
<evidence type="ECO:0000256" key="1">
    <source>
        <dbReference type="ARBA" id="ARBA00012513"/>
    </source>
</evidence>
<dbReference type="PANTHER" id="PTHR47634:SF9">
    <property type="entry name" value="PROTEIN KINASE DOMAIN-CONTAINING PROTEIN-RELATED"/>
    <property type="match status" value="1"/>
</dbReference>
<dbReference type="PROSITE" id="PS50011">
    <property type="entry name" value="PROTEIN_KINASE_DOM"/>
    <property type="match status" value="1"/>
</dbReference>
<evidence type="ECO:0000256" key="5">
    <source>
        <dbReference type="ARBA" id="ARBA00022777"/>
    </source>
</evidence>
<evidence type="ECO:0000256" key="10">
    <source>
        <dbReference type="SAM" id="MobiDB-lite"/>
    </source>
</evidence>
<evidence type="ECO:0000259" key="11">
    <source>
        <dbReference type="PROSITE" id="PS50011"/>
    </source>
</evidence>
<evidence type="ECO:0000256" key="6">
    <source>
        <dbReference type="ARBA" id="ARBA00022840"/>
    </source>
</evidence>
<evidence type="ECO:0000256" key="9">
    <source>
        <dbReference type="PROSITE-ProRule" id="PRU10141"/>
    </source>
</evidence>
<keyword evidence="5" id="KW-0418">Kinase</keyword>
<dbReference type="SUPFAM" id="SSF56112">
    <property type="entry name" value="Protein kinase-like (PK-like)"/>
    <property type="match status" value="1"/>
</dbReference>
<evidence type="ECO:0000313" key="12">
    <source>
        <dbReference type="EMBL" id="KAL1897532.1"/>
    </source>
</evidence>
<evidence type="ECO:0000256" key="3">
    <source>
        <dbReference type="ARBA" id="ARBA00022679"/>
    </source>
</evidence>
<dbReference type="InterPro" id="IPR000719">
    <property type="entry name" value="Prot_kinase_dom"/>
</dbReference>